<dbReference type="SUPFAM" id="SSF46689">
    <property type="entry name" value="Homeodomain-like"/>
    <property type="match status" value="1"/>
</dbReference>
<reference evidence="5 6" key="1">
    <citation type="journal article" date="2012" name="J. Bacteriol.">
        <title>Genome Sequence of the Alkane-Degrading Bacterium Alcanivorax hongdengensis Type Strain A-11-3.</title>
        <authorList>
            <person name="Lai Q."/>
            <person name="Shao Z."/>
        </authorList>
    </citation>
    <scope>NUCLEOTIDE SEQUENCE [LARGE SCALE GENOMIC DNA]</scope>
    <source>
        <strain evidence="5 6">A-11-3</strain>
    </source>
</reference>
<dbReference type="SMART" id="SM00342">
    <property type="entry name" value="HTH_ARAC"/>
    <property type="match status" value="1"/>
</dbReference>
<feature type="domain" description="HTH araC/xylS-type" evidence="4">
    <location>
        <begin position="224"/>
        <end position="322"/>
    </location>
</feature>
<dbReference type="InterPro" id="IPR018060">
    <property type="entry name" value="HTH_AraC"/>
</dbReference>
<evidence type="ECO:0000256" key="1">
    <source>
        <dbReference type="ARBA" id="ARBA00023015"/>
    </source>
</evidence>
<dbReference type="PROSITE" id="PS01124">
    <property type="entry name" value="HTH_ARAC_FAMILY_2"/>
    <property type="match status" value="1"/>
</dbReference>
<dbReference type="Gene3D" id="1.10.10.60">
    <property type="entry name" value="Homeodomain-like"/>
    <property type="match status" value="1"/>
</dbReference>
<keyword evidence="2" id="KW-0238">DNA-binding</keyword>
<dbReference type="eggNOG" id="COG2207">
    <property type="taxonomic scope" value="Bacteria"/>
</dbReference>
<gene>
    <name evidence="5" type="ORF">A11A3_15102</name>
</gene>
<dbReference type="PROSITE" id="PS00041">
    <property type="entry name" value="HTH_ARAC_FAMILY_1"/>
    <property type="match status" value="1"/>
</dbReference>
<dbReference type="PANTHER" id="PTHR47894:SF1">
    <property type="entry name" value="HTH-TYPE TRANSCRIPTIONAL REGULATOR VQSM"/>
    <property type="match status" value="1"/>
</dbReference>
<dbReference type="EMBL" id="AMRJ01000033">
    <property type="protein sequence ID" value="EKF73141.1"/>
    <property type="molecule type" value="Genomic_DNA"/>
</dbReference>
<proteinExistence type="predicted"/>
<dbReference type="STRING" id="1177179.A11A3_15102"/>
<protein>
    <submittedName>
        <fullName evidence="5">AraC family transcriptional regulator</fullName>
    </submittedName>
</protein>
<dbReference type="GO" id="GO:0005829">
    <property type="term" value="C:cytosol"/>
    <property type="evidence" value="ECO:0007669"/>
    <property type="project" value="TreeGrafter"/>
</dbReference>
<accession>L0W8A0</accession>
<comment type="caution">
    <text evidence="5">The sequence shown here is derived from an EMBL/GenBank/DDBJ whole genome shotgun (WGS) entry which is preliminary data.</text>
</comment>
<dbReference type="InterPro" id="IPR009057">
    <property type="entry name" value="Homeodomain-like_sf"/>
</dbReference>
<evidence type="ECO:0000313" key="6">
    <source>
        <dbReference type="Proteomes" id="UP000010164"/>
    </source>
</evidence>
<dbReference type="InterPro" id="IPR018062">
    <property type="entry name" value="HTH_AraC-typ_CS"/>
</dbReference>
<dbReference type="InterPro" id="IPR032687">
    <property type="entry name" value="AraC-type_N"/>
</dbReference>
<name>L0W8A0_9GAMM</name>
<evidence type="ECO:0000256" key="3">
    <source>
        <dbReference type="ARBA" id="ARBA00023163"/>
    </source>
</evidence>
<dbReference type="Pfam" id="PF12833">
    <property type="entry name" value="HTH_18"/>
    <property type="match status" value="1"/>
</dbReference>
<dbReference type="PATRIC" id="fig|1177179.3.peg.2972"/>
<dbReference type="Pfam" id="PF12625">
    <property type="entry name" value="Arabinose_bd"/>
    <property type="match status" value="1"/>
</dbReference>
<dbReference type="GO" id="GO:0003700">
    <property type="term" value="F:DNA-binding transcription factor activity"/>
    <property type="evidence" value="ECO:0007669"/>
    <property type="project" value="InterPro"/>
</dbReference>
<keyword evidence="3" id="KW-0804">Transcription</keyword>
<keyword evidence="6" id="KW-1185">Reference proteome</keyword>
<evidence type="ECO:0000256" key="2">
    <source>
        <dbReference type="ARBA" id="ARBA00023125"/>
    </source>
</evidence>
<organism evidence="5 6">
    <name type="scientific">Alcanivorax hongdengensis A-11-3</name>
    <dbReference type="NCBI Taxonomy" id="1177179"/>
    <lineage>
        <taxon>Bacteria</taxon>
        <taxon>Pseudomonadati</taxon>
        <taxon>Pseudomonadota</taxon>
        <taxon>Gammaproteobacteria</taxon>
        <taxon>Oceanospirillales</taxon>
        <taxon>Alcanivoracaceae</taxon>
        <taxon>Alcanivorax</taxon>
    </lineage>
</organism>
<evidence type="ECO:0000259" key="4">
    <source>
        <dbReference type="PROSITE" id="PS01124"/>
    </source>
</evidence>
<sequence>MSLGRSRGVPVDALLEEHGIRIEPLENDPAYMSGEAFERLLSVGFRALPYPLPGLAFGMTSQQTVFGLNAYLAQTASTIEGCVQTIIQAEPLLGNVGTTTLRHQPGEAHLVWYCRLVDPYVRFHVSDFIFSTLAHFLNACAPGAELLQAVHFTHAPPRDASLLERYQAVFACPVHFDQPENRIVMHAKGLELTVNSADPKLNAVLSRHAQSLLEERSRAVSFTDRVCLELNQLICQGNASREALAASLEMTSRTLHRKLQKESTSYRELLDRLRLERACALLRETAQPVQAVANDAGFDEAHSFARWFRQLTGLSPTEYREQPS</sequence>
<dbReference type="PANTHER" id="PTHR47894">
    <property type="entry name" value="HTH-TYPE TRANSCRIPTIONAL REGULATOR GADX"/>
    <property type="match status" value="1"/>
</dbReference>
<dbReference type="GO" id="GO:0000976">
    <property type="term" value="F:transcription cis-regulatory region binding"/>
    <property type="evidence" value="ECO:0007669"/>
    <property type="project" value="TreeGrafter"/>
</dbReference>
<dbReference type="AlphaFoldDB" id="L0W8A0"/>
<keyword evidence="1" id="KW-0805">Transcription regulation</keyword>
<evidence type="ECO:0000313" key="5">
    <source>
        <dbReference type="EMBL" id="EKF73141.1"/>
    </source>
</evidence>
<dbReference type="Proteomes" id="UP000010164">
    <property type="component" value="Unassembled WGS sequence"/>
</dbReference>